<dbReference type="AlphaFoldDB" id="A0A7W2PWF2"/>
<name>A0A7W2PWF2_9PSED</name>
<accession>A0A7W2PWF2</accession>
<sequence>MHDGQKPIEWLGSSKQDLRDFPVVARQRAGYQLELIQDGEAPFDWKPMESVGPGTREIRIKCRDGAFRVFYVVSRPEAVYVLHAFRKTTEKTEKRDIDLARARYKLLGAC</sequence>
<keyword evidence="4" id="KW-1185">Reference proteome</keyword>
<dbReference type="EMBL" id="CP081966">
    <property type="protein sequence ID" value="QZP27289.1"/>
    <property type="molecule type" value="Genomic_DNA"/>
</dbReference>
<evidence type="ECO:0000313" key="1">
    <source>
        <dbReference type="EMBL" id="MBA6063337.1"/>
    </source>
</evidence>
<dbReference type="Proteomes" id="UP000541770">
    <property type="component" value="Unassembled WGS sequence"/>
</dbReference>
<dbReference type="RefSeq" id="WP_028688309.1">
    <property type="nucleotide sequence ID" value="NZ_BQIL01000001.1"/>
</dbReference>
<dbReference type="Pfam" id="PF05973">
    <property type="entry name" value="Gp49"/>
    <property type="match status" value="1"/>
</dbReference>
<proteinExistence type="predicted"/>
<gene>
    <name evidence="1" type="ORF">H4C75_00995</name>
    <name evidence="2" type="ORF">K5H97_02725</name>
</gene>
<organism evidence="1 3">
    <name type="scientific">Pseudomonas mosselii</name>
    <dbReference type="NCBI Taxonomy" id="78327"/>
    <lineage>
        <taxon>Bacteria</taxon>
        <taxon>Pseudomonadati</taxon>
        <taxon>Pseudomonadota</taxon>
        <taxon>Gammaproteobacteria</taxon>
        <taxon>Pseudomonadales</taxon>
        <taxon>Pseudomonadaceae</taxon>
        <taxon>Pseudomonas</taxon>
    </lineage>
</organism>
<protein>
    <submittedName>
        <fullName evidence="1">Type II toxin-antitoxin system RelE/ParE family toxin</fullName>
    </submittedName>
</protein>
<reference evidence="1 3" key="1">
    <citation type="submission" date="2020-07" db="EMBL/GenBank/DDBJ databases">
        <title>Diversity of carbapenemase encoding genes among Pseudomonas putida group clinical isolates in a tertiary Brazilian hospital.</title>
        <authorList>
            <person name="Alberto-Lei F."/>
            <person name="Nodari C.S."/>
            <person name="Streling A.P."/>
            <person name="Paulino J.T."/>
            <person name="Bessa-Neto F.O."/>
            <person name="Cayo R."/>
            <person name="Gales A.C."/>
        </authorList>
    </citation>
    <scope>NUCLEOTIDE SEQUENCE [LARGE SCALE GENOMIC DNA]</scope>
    <source>
        <strain evidence="1 3">14802</strain>
    </source>
</reference>
<evidence type="ECO:0000313" key="4">
    <source>
        <dbReference type="Proteomes" id="UP000825591"/>
    </source>
</evidence>
<reference evidence="2 4" key="2">
    <citation type="submission" date="2021-08" db="EMBL/GenBank/DDBJ databases">
        <title>Bactericidal Effect of Pseudomonas oryziphila sp. nov., a novel Pseudomonas Species Against Xanthomonas oryzae Reduces Disease Severity of Bacterial Leaf Streak of Rice.</title>
        <authorList>
            <person name="Yang R."/>
            <person name="Li S."/>
            <person name="Li Y."/>
            <person name="Yan Y."/>
            <person name="Fang Y."/>
            <person name="Zou L."/>
            <person name="Chen G."/>
        </authorList>
    </citation>
    <scope>NUCLEOTIDE SEQUENCE [LARGE SCALE GENOMIC DNA]</scope>
    <source>
        <strain evidence="2 4">DSM 17497</strain>
    </source>
</reference>
<dbReference type="InterPro" id="IPR009241">
    <property type="entry name" value="HigB-like"/>
</dbReference>
<dbReference type="Proteomes" id="UP000825591">
    <property type="component" value="Chromosome"/>
</dbReference>
<evidence type="ECO:0000313" key="3">
    <source>
        <dbReference type="Proteomes" id="UP000541770"/>
    </source>
</evidence>
<evidence type="ECO:0000313" key="2">
    <source>
        <dbReference type="EMBL" id="QZP27289.1"/>
    </source>
</evidence>
<dbReference type="EMBL" id="JACGDE010000001">
    <property type="protein sequence ID" value="MBA6063337.1"/>
    <property type="molecule type" value="Genomic_DNA"/>
</dbReference>